<sequence>MNPVRVGYFREFTDAFAGGIAGKRVLDIGSGGGLLSESLARLGAVVVGADAAEENTKMATAHAERDPVLRNKLHGSLQYRNVTAESLRDAGEEFDAVCALEIIEHVDHPEQFLQACIDMVPSSSGLVFISTMNRTALAKFLTVTLAEDVLGLVSRGTHDANKYITPKELRGMAYRCGAQVLDIDALWLNPLTKTWSRGMSGVSEDHLVNYIACLRKK</sequence>
<proteinExistence type="predicted"/>
<dbReference type="Pfam" id="PF13489">
    <property type="entry name" value="Methyltransf_23"/>
    <property type="match status" value="1"/>
</dbReference>
<keyword evidence="6" id="KW-1185">Reference proteome</keyword>
<dbReference type="eggNOG" id="KOG1270">
    <property type="taxonomic scope" value="Eukaryota"/>
</dbReference>
<evidence type="ECO:0000256" key="4">
    <source>
        <dbReference type="ARBA" id="ARBA00022691"/>
    </source>
</evidence>
<accession>A0A0L0SFL8</accession>
<evidence type="ECO:0000256" key="1">
    <source>
        <dbReference type="ARBA" id="ARBA00022603"/>
    </source>
</evidence>
<dbReference type="InterPro" id="IPR010233">
    <property type="entry name" value="UbiG_MeTrfase"/>
</dbReference>
<dbReference type="EMBL" id="GG745337">
    <property type="protein sequence ID" value="KNE61165.1"/>
    <property type="molecule type" value="Genomic_DNA"/>
</dbReference>
<dbReference type="SUPFAM" id="SSF53335">
    <property type="entry name" value="S-adenosyl-L-methionine-dependent methyltransferases"/>
    <property type="match status" value="1"/>
</dbReference>
<evidence type="ECO:0000256" key="3">
    <source>
        <dbReference type="ARBA" id="ARBA00022688"/>
    </source>
</evidence>
<dbReference type="GO" id="GO:0032259">
    <property type="term" value="P:methylation"/>
    <property type="evidence" value="ECO:0007669"/>
    <property type="project" value="UniProtKB-KW"/>
</dbReference>
<keyword evidence="4" id="KW-0949">S-adenosyl-L-methionine</keyword>
<keyword evidence="1 5" id="KW-0489">Methyltransferase</keyword>
<dbReference type="STRING" id="578462.A0A0L0SFL8"/>
<dbReference type="GO" id="GO:0010420">
    <property type="term" value="F:polyprenyldihydroxybenzoate methyltransferase activity"/>
    <property type="evidence" value="ECO:0007669"/>
    <property type="project" value="InterPro"/>
</dbReference>
<evidence type="ECO:0000313" key="5">
    <source>
        <dbReference type="EMBL" id="KNE61165.1"/>
    </source>
</evidence>
<dbReference type="CDD" id="cd02440">
    <property type="entry name" value="AdoMet_MTases"/>
    <property type="match status" value="1"/>
</dbReference>
<dbReference type="NCBIfam" id="TIGR01983">
    <property type="entry name" value="UbiG"/>
    <property type="match status" value="1"/>
</dbReference>
<dbReference type="Proteomes" id="UP000054350">
    <property type="component" value="Unassembled WGS sequence"/>
</dbReference>
<dbReference type="InterPro" id="IPR029063">
    <property type="entry name" value="SAM-dependent_MTases_sf"/>
</dbReference>
<organism evidence="5 6">
    <name type="scientific">Allomyces macrogynus (strain ATCC 38327)</name>
    <name type="common">Allomyces javanicus var. macrogynus</name>
    <dbReference type="NCBI Taxonomy" id="578462"/>
    <lineage>
        <taxon>Eukaryota</taxon>
        <taxon>Fungi</taxon>
        <taxon>Fungi incertae sedis</taxon>
        <taxon>Blastocladiomycota</taxon>
        <taxon>Blastocladiomycetes</taxon>
        <taxon>Blastocladiales</taxon>
        <taxon>Blastocladiaceae</taxon>
        <taxon>Allomyces</taxon>
    </lineage>
</organism>
<reference evidence="6" key="2">
    <citation type="submission" date="2009-11" db="EMBL/GenBank/DDBJ databases">
        <title>The Genome Sequence of Allomyces macrogynus strain ATCC 38327.</title>
        <authorList>
            <consortium name="The Broad Institute Genome Sequencing Platform"/>
            <person name="Russ C."/>
            <person name="Cuomo C."/>
            <person name="Shea T."/>
            <person name="Young S.K."/>
            <person name="Zeng Q."/>
            <person name="Koehrsen M."/>
            <person name="Haas B."/>
            <person name="Borodovsky M."/>
            <person name="Guigo R."/>
            <person name="Alvarado L."/>
            <person name="Berlin A."/>
            <person name="Borenstein D."/>
            <person name="Chen Z."/>
            <person name="Engels R."/>
            <person name="Freedman E."/>
            <person name="Gellesch M."/>
            <person name="Goldberg J."/>
            <person name="Griggs A."/>
            <person name="Gujja S."/>
            <person name="Heiman D."/>
            <person name="Hepburn T."/>
            <person name="Howarth C."/>
            <person name="Jen D."/>
            <person name="Larson L."/>
            <person name="Lewis B."/>
            <person name="Mehta T."/>
            <person name="Park D."/>
            <person name="Pearson M."/>
            <person name="Roberts A."/>
            <person name="Saif S."/>
            <person name="Shenoy N."/>
            <person name="Sisk P."/>
            <person name="Stolte C."/>
            <person name="Sykes S."/>
            <person name="Walk T."/>
            <person name="White J."/>
            <person name="Yandava C."/>
            <person name="Burger G."/>
            <person name="Gray M.W."/>
            <person name="Holland P.W.H."/>
            <person name="King N."/>
            <person name="Lang F.B.F."/>
            <person name="Roger A.J."/>
            <person name="Ruiz-Trillo I."/>
            <person name="Lander E."/>
            <person name="Nusbaum C."/>
        </authorList>
    </citation>
    <scope>NUCLEOTIDE SEQUENCE [LARGE SCALE GENOMIC DNA]</scope>
    <source>
        <strain evidence="6">ATCC 38327</strain>
    </source>
</reference>
<protein>
    <submittedName>
        <fullName evidence="5">3-demethylubiquinone-9 3-O-methyltransferase</fullName>
    </submittedName>
</protein>
<gene>
    <name evidence="5" type="ORF">AMAG_06916</name>
</gene>
<dbReference type="OMA" id="HWEKMIS"/>
<evidence type="ECO:0000313" key="6">
    <source>
        <dbReference type="Proteomes" id="UP000054350"/>
    </source>
</evidence>
<dbReference type="OrthoDB" id="3265906at2759"/>
<keyword evidence="2 5" id="KW-0808">Transferase</keyword>
<dbReference type="AlphaFoldDB" id="A0A0L0SFL8"/>
<keyword evidence="5" id="KW-0830">Ubiquinone</keyword>
<reference evidence="5 6" key="1">
    <citation type="submission" date="2009-11" db="EMBL/GenBank/DDBJ databases">
        <title>Annotation of Allomyces macrogynus ATCC 38327.</title>
        <authorList>
            <consortium name="The Broad Institute Genome Sequencing Platform"/>
            <person name="Russ C."/>
            <person name="Cuomo C."/>
            <person name="Burger G."/>
            <person name="Gray M.W."/>
            <person name="Holland P.W.H."/>
            <person name="King N."/>
            <person name="Lang F.B.F."/>
            <person name="Roger A.J."/>
            <person name="Ruiz-Trillo I."/>
            <person name="Young S.K."/>
            <person name="Zeng Q."/>
            <person name="Gargeya S."/>
            <person name="Fitzgerald M."/>
            <person name="Haas B."/>
            <person name="Abouelleil A."/>
            <person name="Alvarado L."/>
            <person name="Arachchi H.M."/>
            <person name="Berlin A."/>
            <person name="Chapman S.B."/>
            <person name="Gearin G."/>
            <person name="Goldberg J."/>
            <person name="Griggs A."/>
            <person name="Gujja S."/>
            <person name="Hansen M."/>
            <person name="Heiman D."/>
            <person name="Howarth C."/>
            <person name="Larimer J."/>
            <person name="Lui A."/>
            <person name="MacDonald P.J.P."/>
            <person name="McCowen C."/>
            <person name="Montmayeur A."/>
            <person name="Murphy C."/>
            <person name="Neiman D."/>
            <person name="Pearson M."/>
            <person name="Priest M."/>
            <person name="Roberts A."/>
            <person name="Saif S."/>
            <person name="Shea T."/>
            <person name="Sisk P."/>
            <person name="Stolte C."/>
            <person name="Sykes S."/>
            <person name="Wortman J."/>
            <person name="Nusbaum C."/>
            <person name="Birren B."/>
        </authorList>
    </citation>
    <scope>NUCLEOTIDE SEQUENCE [LARGE SCALE GENOMIC DNA]</scope>
    <source>
        <strain evidence="5 6">ATCC 38327</strain>
    </source>
</reference>
<dbReference type="PANTHER" id="PTHR43464">
    <property type="entry name" value="METHYLTRANSFERASE"/>
    <property type="match status" value="1"/>
</dbReference>
<evidence type="ECO:0000256" key="2">
    <source>
        <dbReference type="ARBA" id="ARBA00022679"/>
    </source>
</evidence>
<dbReference type="VEuPathDB" id="FungiDB:AMAG_06916"/>
<dbReference type="Gene3D" id="3.40.50.150">
    <property type="entry name" value="Vaccinia Virus protein VP39"/>
    <property type="match status" value="1"/>
</dbReference>
<dbReference type="PANTHER" id="PTHR43464:SF19">
    <property type="entry name" value="UBIQUINONE BIOSYNTHESIS O-METHYLTRANSFERASE, MITOCHONDRIAL"/>
    <property type="match status" value="1"/>
</dbReference>
<name>A0A0L0SFL8_ALLM3</name>
<dbReference type="GO" id="GO:0061542">
    <property type="term" value="F:3-demethylubiquinol 3-O-methyltransferase activity"/>
    <property type="evidence" value="ECO:0007669"/>
    <property type="project" value="InterPro"/>
</dbReference>
<dbReference type="GO" id="GO:0005739">
    <property type="term" value="C:mitochondrion"/>
    <property type="evidence" value="ECO:0007669"/>
    <property type="project" value="EnsemblFungi"/>
</dbReference>
<keyword evidence="3" id="KW-0831">Ubiquinone biosynthesis</keyword>